<dbReference type="InterPro" id="IPR036915">
    <property type="entry name" value="Cyclin-like_sf"/>
</dbReference>
<evidence type="ECO:0000256" key="1">
    <source>
        <dbReference type="ARBA" id="ARBA00022771"/>
    </source>
</evidence>
<organism evidence="4 5">
    <name type="scientific">Galdieria partita</name>
    <dbReference type="NCBI Taxonomy" id="83374"/>
    <lineage>
        <taxon>Eukaryota</taxon>
        <taxon>Rhodophyta</taxon>
        <taxon>Bangiophyceae</taxon>
        <taxon>Galdieriales</taxon>
        <taxon>Galdieriaceae</taxon>
        <taxon>Galdieria</taxon>
    </lineage>
</organism>
<dbReference type="Pfam" id="PF21886">
    <property type="entry name" value="BRF2-like_C_cyclin_rpt"/>
    <property type="match status" value="1"/>
</dbReference>
<sequence>MTDLEKISCQECQSSCVVKHGTITICSNCGWVCEESLLQTDNPEGSFSPSSFQPFHRQERATRVLFNGCKEIVRKLALDGDLLTPLDSLVTRVAQLSWPCYQHWFPASCAACVYIVARMHSKPVNMTDCSIAANCIVSETGRVYQQLIAQLALQVPPGDPFALLWRVCSILLTLLFPDSEQRHSSSLGSVYHLSCKLLWYAEQRWLLTGRKPIHVVIAASTLAATCCGLLSQERRRQLWRDMSKHLSSTEQSIRQRYNEFTDTLLKDAKALLPWADQLDQKNIHQNVSLLLTILGYCSNKEETSDDHSQTMEMFLPPCVQNKSK</sequence>
<evidence type="ECO:0000313" key="5">
    <source>
        <dbReference type="Proteomes" id="UP001061958"/>
    </source>
</evidence>
<protein>
    <recommendedName>
        <fullName evidence="3">BRF2-like C-terminal domain-containing protein</fullName>
    </recommendedName>
</protein>
<feature type="domain" description="BRF2-like C-terminal" evidence="3">
    <location>
        <begin position="189"/>
        <end position="291"/>
    </location>
</feature>
<dbReference type="PANTHER" id="PTHR48428:SF1">
    <property type="entry name" value="PLANT-SPECIFIC TFIIB-RELATED PROTEIN PTF2"/>
    <property type="match status" value="1"/>
</dbReference>
<dbReference type="EMBL" id="BQMJ01000009">
    <property type="protein sequence ID" value="GJQ09514.1"/>
    <property type="molecule type" value="Genomic_DNA"/>
</dbReference>
<keyword evidence="5" id="KW-1185">Reference proteome</keyword>
<dbReference type="GO" id="GO:0008270">
    <property type="term" value="F:zinc ion binding"/>
    <property type="evidence" value="ECO:0007669"/>
    <property type="project" value="UniProtKB-KW"/>
</dbReference>
<dbReference type="Proteomes" id="UP001061958">
    <property type="component" value="Unassembled WGS sequence"/>
</dbReference>
<comment type="caution">
    <text evidence="4">The sequence shown here is derived from an EMBL/GenBank/DDBJ whole genome shotgun (WGS) entry which is preliminary data.</text>
</comment>
<dbReference type="InterPro" id="IPR053340">
    <property type="entry name" value="PTF2"/>
</dbReference>
<dbReference type="Gene3D" id="1.10.472.10">
    <property type="entry name" value="Cyclin-like"/>
    <property type="match status" value="2"/>
</dbReference>
<keyword evidence="2" id="KW-0862">Zinc</keyword>
<accession>A0A9C7PSM0</accession>
<keyword evidence="1" id="KW-0863">Zinc-finger</keyword>
<name>A0A9C7PSM0_9RHOD</name>
<dbReference type="InterPro" id="IPR054078">
    <property type="entry name" value="BRF2-like_C"/>
</dbReference>
<dbReference type="SUPFAM" id="SSF47954">
    <property type="entry name" value="Cyclin-like"/>
    <property type="match status" value="2"/>
</dbReference>
<reference evidence="4" key="1">
    <citation type="journal article" date="2022" name="Proc. Natl. Acad. Sci. U.S.A.">
        <title>Life cycle and functional genomics of the unicellular red alga Galdieria for elucidating algal and plant evolution and industrial use.</title>
        <authorList>
            <person name="Hirooka S."/>
            <person name="Itabashi T."/>
            <person name="Ichinose T.M."/>
            <person name="Onuma R."/>
            <person name="Fujiwara T."/>
            <person name="Yamashita S."/>
            <person name="Jong L.W."/>
            <person name="Tomita R."/>
            <person name="Iwane A.H."/>
            <person name="Miyagishima S.Y."/>
        </authorList>
    </citation>
    <scope>NUCLEOTIDE SEQUENCE</scope>
    <source>
        <strain evidence="4">NBRC 102759</strain>
    </source>
</reference>
<dbReference type="AlphaFoldDB" id="A0A9C7PSM0"/>
<keyword evidence="1" id="KW-0479">Metal-binding</keyword>
<gene>
    <name evidence="4" type="ORF">GpartN1_g1305.t1</name>
</gene>
<dbReference type="OrthoDB" id="511529at2759"/>
<evidence type="ECO:0000313" key="4">
    <source>
        <dbReference type="EMBL" id="GJQ09514.1"/>
    </source>
</evidence>
<proteinExistence type="predicted"/>
<evidence type="ECO:0000259" key="3">
    <source>
        <dbReference type="Pfam" id="PF21886"/>
    </source>
</evidence>
<evidence type="ECO:0000256" key="2">
    <source>
        <dbReference type="ARBA" id="ARBA00022833"/>
    </source>
</evidence>
<dbReference type="PANTHER" id="PTHR48428">
    <property type="entry name" value="PLANT-SPECIFIC TFIIB-RELATED PROTEIN PTF2"/>
    <property type="match status" value="1"/>
</dbReference>
<reference evidence="4" key="2">
    <citation type="submission" date="2022-01" db="EMBL/GenBank/DDBJ databases">
        <authorList>
            <person name="Hirooka S."/>
            <person name="Miyagishima S.Y."/>
        </authorList>
    </citation>
    <scope>NUCLEOTIDE SEQUENCE</scope>
    <source>
        <strain evidence="4">NBRC 102759</strain>
    </source>
</reference>